<evidence type="ECO:0000256" key="1">
    <source>
        <dbReference type="SAM" id="MobiDB-lite"/>
    </source>
</evidence>
<accession>A0A9P5U9E7</accession>
<reference evidence="2" key="1">
    <citation type="submission" date="2020-11" db="EMBL/GenBank/DDBJ databases">
        <authorList>
            <consortium name="DOE Joint Genome Institute"/>
            <person name="Ahrendt S."/>
            <person name="Riley R."/>
            <person name="Andreopoulos W."/>
            <person name="Labutti K."/>
            <person name="Pangilinan J."/>
            <person name="Ruiz-Duenas F.J."/>
            <person name="Barrasa J.M."/>
            <person name="Sanchez-Garcia M."/>
            <person name="Camarero S."/>
            <person name="Miyauchi S."/>
            <person name="Serrano A."/>
            <person name="Linde D."/>
            <person name="Babiker R."/>
            <person name="Drula E."/>
            <person name="Ayuso-Fernandez I."/>
            <person name="Pacheco R."/>
            <person name="Padilla G."/>
            <person name="Ferreira P."/>
            <person name="Barriuso J."/>
            <person name="Kellner H."/>
            <person name="Castanera R."/>
            <person name="Alfaro M."/>
            <person name="Ramirez L."/>
            <person name="Pisabarro A.G."/>
            <person name="Kuo A."/>
            <person name="Tritt A."/>
            <person name="Lipzen A."/>
            <person name="He G."/>
            <person name="Yan M."/>
            <person name="Ng V."/>
            <person name="Cullen D."/>
            <person name="Martin F."/>
            <person name="Rosso M.-N."/>
            <person name="Henrissat B."/>
            <person name="Hibbett D."/>
            <person name="Martinez A.T."/>
            <person name="Grigoriev I.V."/>
        </authorList>
    </citation>
    <scope>NUCLEOTIDE SEQUENCE</scope>
    <source>
        <strain evidence="2">AH 40177</strain>
    </source>
</reference>
<protein>
    <submittedName>
        <fullName evidence="2">Uncharacterized protein</fullName>
    </submittedName>
</protein>
<dbReference type="AlphaFoldDB" id="A0A9P5U9E7"/>
<dbReference type="EMBL" id="JADNRY010000028">
    <property type="protein sequence ID" value="KAF9071925.1"/>
    <property type="molecule type" value="Genomic_DNA"/>
</dbReference>
<feature type="region of interest" description="Disordered" evidence="1">
    <location>
        <begin position="118"/>
        <end position="160"/>
    </location>
</feature>
<dbReference type="Proteomes" id="UP000772434">
    <property type="component" value="Unassembled WGS sequence"/>
</dbReference>
<sequence>MIRGHFQPSECDIHFKGSMELILSEPQPGKPMLRFALLEDGEAYPSFGWAQYRSKAVVFGTLFSVSGSDPTGWEKERILWPKGFTDRQAKYHDEKFEAHLPERASWLEHWREKIQPVVETWKQKGDSDAGDSPVGPVQDPHRHLGSSPPPPSPPAQHPRR</sequence>
<comment type="caution">
    <text evidence="2">The sequence shown here is derived from an EMBL/GenBank/DDBJ whole genome shotgun (WGS) entry which is preliminary data.</text>
</comment>
<proteinExistence type="predicted"/>
<name>A0A9P5U9E7_9AGAR</name>
<organism evidence="2 3">
    <name type="scientific">Rhodocollybia butyracea</name>
    <dbReference type="NCBI Taxonomy" id="206335"/>
    <lineage>
        <taxon>Eukaryota</taxon>
        <taxon>Fungi</taxon>
        <taxon>Dikarya</taxon>
        <taxon>Basidiomycota</taxon>
        <taxon>Agaricomycotina</taxon>
        <taxon>Agaricomycetes</taxon>
        <taxon>Agaricomycetidae</taxon>
        <taxon>Agaricales</taxon>
        <taxon>Marasmiineae</taxon>
        <taxon>Omphalotaceae</taxon>
        <taxon>Rhodocollybia</taxon>
    </lineage>
</organism>
<evidence type="ECO:0000313" key="3">
    <source>
        <dbReference type="Proteomes" id="UP000772434"/>
    </source>
</evidence>
<evidence type="ECO:0000313" key="2">
    <source>
        <dbReference type="EMBL" id="KAF9071925.1"/>
    </source>
</evidence>
<feature type="compositionally biased region" description="Pro residues" evidence="1">
    <location>
        <begin position="147"/>
        <end position="160"/>
    </location>
</feature>
<keyword evidence="3" id="KW-1185">Reference proteome</keyword>
<gene>
    <name evidence="2" type="ORF">BDP27DRAFT_1418502</name>
</gene>